<dbReference type="Pfam" id="PF04149">
    <property type="entry name" value="DUF397"/>
    <property type="match status" value="1"/>
</dbReference>
<accession>A0ABT6SEN1</accession>
<keyword evidence="3" id="KW-1185">Reference proteome</keyword>
<gene>
    <name evidence="2" type="ORF">QIS96_21180</name>
</gene>
<organism evidence="2 3">
    <name type="scientific">Streptomyces cavernicola</name>
    <dbReference type="NCBI Taxonomy" id="3043613"/>
    <lineage>
        <taxon>Bacteria</taxon>
        <taxon>Bacillati</taxon>
        <taxon>Actinomycetota</taxon>
        <taxon>Actinomycetes</taxon>
        <taxon>Kitasatosporales</taxon>
        <taxon>Streptomycetaceae</taxon>
        <taxon>Streptomyces</taxon>
    </lineage>
</organism>
<dbReference type="Proteomes" id="UP001223978">
    <property type="component" value="Unassembled WGS sequence"/>
</dbReference>
<feature type="domain" description="DUF397" evidence="1">
    <location>
        <begin position="9"/>
        <end position="62"/>
    </location>
</feature>
<dbReference type="RefSeq" id="WP_282544242.1">
    <property type="nucleotide sequence ID" value="NZ_JASCIQ010000022.1"/>
</dbReference>
<evidence type="ECO:0000259" key="1">
    <source>
        <dbReference type="Pfam" id="PF04149"/>
    </source>
</evidence>
<protein>
    <submittedName>
        <fullName evidence="2">DUF397 domain-containing protein</fullName>
    </submittedName>
</protein>
<dbReference type="InterPro" id="IPR007278">
    <property type="entry name" value="DUF397"/>
</dbReference>
<sequence length="67" mass="7397">MRTYDLSNARWQKSSYSNASGGECVEVARNVPAIVPVRDSKQTDGPVLIFPAESWTAFVTETRTAHP</sequence>
<reference evidence="2 3" key="1">
    <citation type="submission" date="2023-05" db="EMBL/GenBank/DDBJ databases">
        <title>Draft genome sequence of Streptomyces sp. B-S-A6 isolated from a cave soil in Thailand.</title>
        <authorList>
            <person name="Chamroensaksri N."/>
            <person name="Muangham S."/>
        </authorList>
    </citation>
    <scope>NUCLEOTIDE SEQUENCE [LARGE SCALE GENOMIC DNA]</scope>
    <source>
        <strain evidence="2 3">B-S-A6</strain>
    </source>
</reference>
<evidence type="ECO:0000313" key="2">
    <source>
        <dbReference type="EMBL" id="MDI3406309.1"/>
    </source>
</evidence>
<name>A0ABT6SEN1_9ACTN</name>
<comment type="caution">
    <text evidence="2">The sequence shown here is derived from an EMBL/GenBank/DDBJ whole genome shotgun (WGS) entry which is preliminary data.</text>
</comment>
<evidence type="ECO:0000313" key="3">
    <source>
        <dbReference type="Proteomes" id="UP001223978"/>
    </source>
</evidence>
<proteinExistence type="predicted"/>
<dbReference type="EMBL" id="JASCIQ010000022">
    <property type="protein sequence ID" value="MDI3406309.1"/>
    <property type="molecule type" value="Genomic_DNA"/>
</dbReference>